<accession>A0A9Q1BNE1</accession>
<dbReference type="Gene3D" id="3.90.780.10">
    <property type="entry name" value="5'-Nucleotidase, C-terminal domain"/>
    <property type="match status" value="1"/>
</dbReference>
<dbReference type="InterPro" id="IPR006146">
    <property type="entry name" value="5'-Nucleotdase_CS"/>
</dbReference>
<dbReference type="InterPro" id="IPR004843">
    <property type="entry name" value="Calcineurin-like_PHP"/>
</dbReference>
<dbReference type="SUPFAM" id="SSF56300">
    <property type="entry name" value="Metallo-dependent phosphatases"/>
    <property type="match status" value="1"/>
</dbReference>
<proteinExistence type="inferred from homology"/>
<dbReference type="Gene3D" id="3.60.21.10">
    <property type="match status" value="1"/>
</dbReference>
<name>A0A9Q1BNE1_HOLLE</name>
<dbReference type="EMBL" id="JAIZAY010000014">
    <property type="protein sequence ID" value="KAJ8029629.1"/>
    <property type="molecule type" value="Genomic_DNA"/>
</dbReference>
<dbReference type="Proteomes" id="UP001152320">
    <property type="component" value="Chromosome 14"/>
</dbReference>
<keyword evidence="12" id="KW-1185">Reference proteome</keyword>
<dbReference type="AlphaFoldDB" id="A0A9Q1BNE1"/>
<dbReference type="InterPro" id="IPR008334">
    <property type="entry name" value="5'-Nucleotdase_C"/>
</dbReference>
<comment type="caution">
    <text evidence="11">The sequence shown here is derived from an EMBL/GenBank/DDBJ whole genome shotgun (WGS) entry which is preliminary data.</text>
</comment>
<reference evidence="11" key="1">
    <citation type="submission" date="2021-10" db="EMBL/GenBank/DDBJ databases">
        <title>Tropical sea cucumber genome reveals ecological adaptation and Cuvierian tubules defense mechanism.</title>
        <authorList>
            <person name="Chen T."/>
        </authorList>
    </citation>
    <scope>NUCLEOTIDE SEQUENCE</scope>
    <source>
        <strain evidence="11">Nanhai2018</strain>
        <tissue evidence="11">Muscle</tissue>
    </source>
</reference>
<dbReference type="PROSITE" id="PS00785">
    <property type="entry name" value="5_NUCLEOTIDASE_1"/>
    <property type="match status" value="1"/>
</dbReference>
<dbReference type="InterPro" id="IPR029052">
    <property type="entry name" value="Metallo-depent_PP-like"/>
</dbReference>
<evidence type="ECO:0000256" key="8">
    <source>
        <dbReference type="RuleBase" id="RU362119"/>
    </source>
</evidence>
<comment type="similarity">
    <text evidence="2 8">Belongs to the 5'-nucleotidase family.</text>
</comment>
<evidence type="ECO:0000313" key="11">
    <source>
        <dbReference type="EMBL" id="KAJ8029629.1"/>
    </source>
</evidence>
<keyword evidence="5" id="KW-0732">Signal</keyword>
<evidence type="ECO:0000256" key="4">
    <source>
        <dbReference type="ARBA" id="ARBA00022723"/>
    </source>
</evidence>
<dbReference type="FunFam" id="3.60.21.10:FF:000020">
    <property type="entry name" value="NT5E isoform 4"/>
    <property type="match status" value="1"/>
</dbReference>
<feature type="domain" description="5'-Nucleotidase C-terminal" evidence="10">
    <location>
        <begin position="355"/>
        <end position="514"/>
    </location>
</feature>
<dbReference type="InterPro" id="IPR006179">
    <property type="entry name" value="5_nucleotidase/apyrase"/>
</dbReference>
<gene>
    <name evidence="11" type="ORF">HOLleu_29071</name>
</gene>
<evidence type="ECO:0000313" key="12">
    <source>
        <dbReference type="Proteomes" id="UP001152320"/>
    </source>
</evidence>
<feature type="domain" description="Calcineurin-like phosphoesterase" evidence="9">
    <location>
        <begin position="30"/>
        <end position="244"/>
    </location>
</feature>
<dbReference type="PANTHER" id="PTHR11575:SF24">
    <property type="entry name" value="5'-NUCLEOTIDASE"/>
    <property type="match status" value="1"/>
</dbReference>
<evidence type="ECO:0000256" key="1">
    <source>
        <dbReference type="ARBA" id="ARBA00000815"/>
    </source>
</evidence>
<dbReference type="OrthoDB" id="10252235at2759"/>
<organism evidence="11 12">
    <name type="scientific">Holothuria leucospilota</name>
    <name type="common">Black long sea cucumber</name>
    <name type="synonym">Mertensiothuria leucospilota</name>
    <dbReference type="NCBI Taxonomy" id="206669"/>
    <lineage>
        <taxon>Eukaryota</taxon>
        <taxon>Metazoa</taxon>
        <taxon>Echinodermata</taxon>
        <taxon>Eleutherozoa</taxon>
        <taxon>Echinozoa</taxon>
        <taxon>Holothuroidea</taxon>
        <taxon>Aspidochirotacea</taxon>
        <taxon>Aspidochirotida</taxon>
        <taxon>Holothuriidae</taxon>
        <taxon>Holothuria</taxon>
    </lineage>
</organism>
<evidence type="ECO:0000259" key="9">
    <source>
        <dbReference type="Pfam" id="PF00149"/>
    </source>
</evidence>
<keyword evidence="4" id="KW-0479">Metal-binding</keyword>
<dbReference type="Pfam" id="PF00149">
    <property type="entry name" value="Metallophos"/>
    <property type="match status" value="1"/>
</dbReference>
<keyword evidence="6 8" id="KW-0547">Nucleotide-binding</keyword>
<dbReference type="PRINTS" id="PR01607">
    <property type="entry name" value="APYRASEFAMLY"/>
</dbReference>
<sequence length="533" mass="58480">MAIFTSITVLGIIAWILSFPYVALSNWHLTVLHTNDIHARLDEVGPNGIGPCTEELKNDDDCFGGIARLISATNAVRAEEENVILLNAGDILQGPLWYYVYQGSLTSRFMNMMSYNVTAIGQHDFDFGVEKLTEFVQNLTFPSLACNIDGSAEPEFAAVIGCSQILTVDEERVGVVGFTDESYANFSQTGDLVIGSIVESLQEEVNRLMEEENVTKIIAVGHTSIDNAMSIARTVRGLDLVVTGGSAVFLYTGESPDEVIEPTGEYPIVIRPDYDPERMVLLVSVLPFGKYLGRINVTFDDITGEVLSFEGNPILLDSSVDQDADILGELDAYRGPVDALSERKVGYSLVPLDGSFELCGRRECNLGNSLADSFLNYFLSNESFPYWGDVNFAVTNSGGFVGSFQRGDLTFGDLSYIIPFGDILHLIEMKGVHVLEMLEFSVAGFEPGVGRFEFLQTAGLRLTYDLSKRPGNRLVSASTLCTMCEIPRFLPINEDTVYKFVTNSYTASGGDGYVVIPENLISRTRGLCNYTID</sequence>
<dbReference type="EC" id="3.1.3.5" evidence="3"/>
<evidence type="ECO:0000256" key="2">
    <source>
        <dbReference type="ARBA" id="ARBA00006654"/>
    </source>
</evidence>
<dbReference type="Pfam" id="PF02872">
    <property type="entry name" value="5_nucleotid_C"/>
    <property type="match status" value="1"/>
</dbReference>
<protein>
    <recommendedName>
        <fullName evidence="3">5'-nucleotidase</fullName>
        <ecNumber evidence="3">3.1.3.5</ecNumber>
    </recommendedName>
</protein>
<dbReference type="GO" id="GO:0046872">
    <property type="term" value="F:metal ion binding"/>
    <property type="evidence" value="ECO:0007669"/>
    <property type="project" value="UniProtKB-KW"/>
</dbReference>
<dbReference type="SUPFAM" id="SSF55816">
    <property type="entry name" value="5'-nucleotidase (syn. UDP-sugar hydrolase), C-terminal domain"/>
    <property type="match status" value="1"/>
</dbReference>
<evidence type="ECO:0000259" key="10">
    <source>
        <dbReference type="Pfam" id="PF02872"/>
    </source>
</evidence>
<dbReference type="GO" id="GO:0000166">
    <property type="term" value="F:nucleotide binding"/>
    <property type="evidence" value="ECO:0007669"/>
    <property type="project" value="UniProtKB-KW"/>
</dbReference>
<evidence type="ECO:0000256" key="7">
    <source>
        <dbReference type="ARBA" id="ARBA00022801"/>
    </source>
</evidence>
<dbReference type="InterPro" id="IPR036907">
    <property type="entry name" value="5'-Nucleotdase_C_sf"/>
</dbReference>
<keyword evidence="7 8" id="KW-0378">Hydrolase</keyword>
<comment type="catalytic activity">
    <reaction evidence="1">
        <text>a ribonucleoside 5'-phosphate + H2O = a ribonucleoside + phosphate</text>
        <dbReference type="Rhea" id="RHEA:12484"/>
        <dbReference type="ChEBI" id="CHEBI:15377"/>
        <dbReference type="ChEBI" id="CHEBI:18254"/>
        <dbReference type="ChEBI" id="CHEBI:43474"/>
        <dbReference type="ChEBI" id="CHEBI:58043"/>
        <dbReference type="EC" id="3.1.3.5"/>
    </reaction>
</comment>
<evidence type="ECO:0000256" key="6">
    <source>
        <dbReference type="ARBA" id="ARBA00022741"/>
    </source>
</evidence>
<dbReference type="PANTHER" id="PTHR11575">
    <property type="entry name" value="5'-NUCLEOTIDASE-RELATED"/>
    <property type="match status" value="1"/>
</dbReference>
<dbReference type="GO" id="GO:0008253">
    <property type="term" value="F:5'-nucleotidase activity"/>
    <property type="evidence" value="ECO:0007669"/>
    <property type="project" value="UniProtKB-EC"/>
</dbReference>
<evidence type="ECO:0000256" key="3">
    <source>
        <dbReference type="ARBA" id="ARBA00012643"/>
    </source>
</evidence>
<dbReference type="GO" id="GO:0006196">
    <property type="term" value="P:AMP catabolic process"/>
    <property type="evidence" value="ECO:0007669"/>
    <property type="project" value="TreeGrafter"/>
</dbReference>
<dbReference type="GO" id="GO:0005886">
    <property type="term" value="C:plasma membrane"/>
    <property type="evidence" value="ECO:0007669"/>
    <property type="project" value="TreeGrafter"/>
</dbReference>
<evidence type="ECO:0000256" key="5">
    <source>
        <dbReference type="ARBA" id="ARBA00022729"/>
    </source>
</evidence>